<reference evidence="2" key="1">
    <citation type="submission" date="2021-01" db="EMBL/GenBank/DDBJ databases">
        <authorList>
            <person name="Corre E."/>
            <person name="Pelletier E."/>
            <person name="Niang G."/>
            <person name="Scheremetjew M."/>
            <person name="Finn R."/>
            <person name="Kale V."/>
            <person name="Holt S."/>
            <person name="Cochrane G."/>
            <person name="Meng A."/>
            <person name="Brown T."/>
            <person name="Cohen L."/>
        </authorList>
    </citation>
    <scope>NUCLEOTIDE SEQUENCE</scope>
    <source>
        <strain evidence="2">CCMP2222</strain>
    </source>
</reference>
<evidence type="ECO:0000313" key="2">
    <source>
        <dbReference type="EMBL" id="CAD9445417.1"/>
    </source>
</evidence>
<proteinExistence type="predicted"/>
<evidence type="ECO:0000256" key="1">
    <source>
        <dbReference type="SAM" id="SignalP"/>
    </source>
</evidence>
<feature type="chain" id="PRO_5030834141" evidence="1">
    <location>
        <begin position="21"/>
        <end position="150"/>
    </location>
</feature>
<protein>
    <submittedName>
        <fullName evidence="2">Uncharacterized protein</fullName>
    </submittedName>
</protein>
<name>A0A7S2D6F7_9DINO</name>
<dbReference type="AlphaFoldDB" id="A0A7S2D6F7"/>
<accession>A0A7S2D6F7</accession>
<dbReference type="EMBL" id="HBGQ01046993">
    <property type="protein sequence ID" value="CAD9445417.1"/>
    <property type="molecule type" value="Transcribed_RNA"/>
</dbReference>
<sequence>MAPSLRILLLLHASVLGVDARTCKGGDQASCECLLSCGTVFGADPSKCKEADDPNEVVDQMVGKALQLPGNECDLVGCVVTCSKKLDCLNDNIVEKCARVKSEYPHCKTNCNAAGWGASPLGAGRQLLFSLAASVAGLAALGLCGAGGCR</sequence>
<organism evidence="2">
    <name type="scientific">Alexandrium andersonii</name>
    <dbReference type="NCBI Taxonomy" id="327968"/>
    <lineage>
        <taxon>Eukaryota</taxon>
        <taxon>Sar</taxon>
        <taxon>Alveolata</taxon>
        <taxon>Dinophyceae</taxon>
        <taxon>Gonyaulacales</taxon>
        <taxon>Pyrocystaceae</taxon>
        <taxon>Alexandrium</taxon>
    </lineage>
</organism>
<feature type="signal peptide" evidence="1">
    <location>
        <begin position="1"/>
        <end position="20"/>
    </location>
</feature>
<keyword evidence="1" id="KW-0732">Signal</keyword>
<gene>
    <name evidence="2" type="ORF">AAND1436_LOCUS22911</name>
</gene>